<evidence type="ECO:0000256" key="1">
    <source>
        <dbReference type="SAM" id="Phobius"/>
    </source>
</evidence>
<evidence type="ECO:0000313" key="3">
    <source>
        <dbReference type="Proteomes" id="UP001154420"/>
    </source>
</evidence>
<keyword evidence="1" id="KW-1133">Transmembrane helix</keyword>
<keyword evidence="1" id="KW-0472">Membrane</keyword>
<feature type="transmembrane region" description="Helical" evidence="1">
    <location>
        <begin position="160"/>
        <end position="177"/>
    </location>
</feature>
<evidence type="ECO:0000313" key="2">
    <source>
        <dbReference type="EMBL" id="NBJ91327.1"/>
    </source>
</evidence>
<feature type="transmembrane region" description="Helical" evidence="1">
    <location>
        <begin position="189"/>
        <end position="221"/>
    </location>
</feature>
<organism evidence="2 3">
    <name type="scientific">Parablautia muri</name>
    <dbReference type="NCBI Taxonomy" id="2320879"/>
    <lineage>
        <taxon>Bacteria</taxon>
        <taxon>Bacillati</taxon>
        <taxon>Bacillota</taxon>
        <taxon>Clostridia</taxon>
        <taxon>Lachnospirales</taxon>
        <taxon>Lachnospiraceae</taxon>
        <taxon>Parablautia</taxon>
    </lineage>
</organism>
<proteinExistence type="predicted"/>
<feature type="transmembrane region" description="Helical" evidence="1">
    <location>
        <begin position="20"/>
        <end position="36"/>
    </location>
</feature>
<feature type="transmembrane region" description="Helical" evidence="1">
    <location>
        <begin position="407"/>
        <end position="426"/>
    </location>
</feature>
<feature type="transmembrane region" description="Helical" evidence="1">
    <location>
        <begin position="70"/>
        <end position="97"/>
    </location>
</feature>
<dbReference type="Proteomes" id="UP001154420">
    <property type="component" value="Unassembled WGS sequence"/>
</dbReference>
<sequence>MILEGIRMEDNKVQVSLEELLYYILFAVILFTKGVGLDEGSLLFRGCLMLGVLLLACKFLVGQYSMAEIIIAGVLGIWGAFTFKVTGSLGMFIYVVLAIGMKNVSVKRIFVVGTTVWSICMFYSVTAAVFWGRTGVRRVDEKFGMGPVLRESLGYTHPNVLHITYVLLMVFALYLCINHKKKIFYTVCLLLLGNLYVFMYSFSSTGVLTSAVLFILFFYFYKRRKFSLWETGIIQGLPIVCVIISIVFPMALGNGILFEIVNKIFNSRLWAIKVFFALYDISLFGGGNEGIDFSLDNSYVYAINEYGVIPFIMLTAAYVLLLRYCIKKNLRMELAVICTFLFAGISEPFLFNASIKNITFIFLGEFLYRVIENEKCVFKLLSRYNKCFLFSCDFGIKLKKRLSSTRWKMVAGVALTAGILSFLLLFPKDVIGINQVYVDEKLCDAARDTVRLTEFPAVDGTMYIENASKDINYYYFTHENSQLIELMDLRFKISLSVYIAVAVGILYMCGRKTFNQKFRTEK</sequence>
<reference evidence="2" key="1">
    <citation type="submission" date="2018-09" db="EMBL/GenBank/DDBJ databases">
        <title>Murine metabolic-syndrome-specific gut microbial biobank.</title>
        <authorList>
            <person name="Liu C."/>
        </authorList>
    </citation>
    <scope>NUCLEOTIDE SEQUENCE</scope>
    <source>
        <strain evidence="2">D42-62</strain>
    </source>
</reference>
<dbReference type="EMBL" id="QZDT01000001">
    <property type="protein sequence ID" value="NBJ91327.1"/>
    <property type="molecule type" value="Genomic_DNA"/>
</dbReference>
<feature type="transmembrane region" description="Helical" evidence="1">
    <location>
        <begin position="489"/>
        <end position="509"/>
    </location>
</feature>
<keyword evidence="3" id="KW-1185">Reference proteome</keyword>
<feature type="transmembrane region" description="Helical" evidence="1">
    <location>
        <begin position="307"/>
        <end position="326"/>
    </location>
</feature>
<name>A0A9X5BCU2_9FIRM</name>
<keyword evidence="1" id="KW-0812">Transmembrane</keyword>
<feature type="transmembrane region" description="Helical" evidence="1">
    <location>
        <begin position="43"/>
        <end position="64"/>
    </location>
</feature>
<protein>
    <submittedName>
        <fullName evidence="2">Uncharacterized protein</fullName>
    </submittedName>
</protein>
<feature type="transmembrane region" description="Helical" evidence="1">
    <location>
        <begin position="233"/>
        <end position="257"/>
    </location>
</feature>
<accession>A0A9X5BCU2</accession>
<feature type="transmembrane region" description="Helical" evidence="1">
    <location>
        <begin position="269"/>
        <end position="287"/>
    </location>
</feature>
<feature type="transmembrane region" description="Helical" evidence="1">
    <location>
        <begin position="109"/>
        <end position="131"/>
    </location>
</feature>
<comment type="caution">
    <text evidence="2">The sequence shown here is derived from an EMBL/GenBank/DDBJ whole genome shotgun (WGS) entry which is preliminary data.</text>
</comment>
<gene>
    <name evidence="2" type="ORF">D5281_01685</name>
</gene>
<dbReference type="AlphaFoldDB" id="A0A9X5BCU2"/>